<feature type="domain" description="SusD-like N-terminal" evidence="7">
    <location>
        <begin position="47"/>
        <end position="224"/>
    </location>
</feature>
<reference evidence="8 9" key="1">
    <citation type="submission" date="2018-05" db="EMBL/GenBank/DDBJ databases">
        <title>Rhodohalobacter halophilus gen. nov., sp. nov., a moderately halophilic member of the family Balneolaceae.</title>
        <authorList>
            <person name="Liu Z.-W."/>
        </authorList>
    </citation>
    <scope>NUCLEOTIDE SEQUENCE [LARGE SCALE GENOMIC DNA]</scope>
    <source>
        <strain evidence="8 9">8A47</strain>
    </source>
</reference>
<dbReference type="OrthoDB" id="5694214at2"/>
<dbReference type="SUPFAM" id="SSF48452">
    <property type="entry name" value="TPR-like"/>
    <property type="match status" value="1"/>
</dbReference>
<evidence type="ECO:0000313" key="8">
    <source>
        <dbReference type="EMBL" id="PWN06915.1"/>
    </source>
</evidence>
<evidence type="ECO:0000256" key="4">
    <source>
        <dbReference type="ARBA" id="ARBA00023136"/>
    </source>
</evidence>
<keyword evidence="3" id="KW-0732">Signal</keyword>
<comment type="subcellular location">
    <subcellularLocation>
        <location evidence="1">Cell outer membrane</location>
    </subcellularLocation>
</comment>
<accession>A0A316TUZ2</accession>
<protein>
    <submittedName>
        <fullName evidence="8">RagB/SusD family nutrient uptake outer membrane protein</fullName>
    </submittedName>
</protein>
<name>A0A316TUZ2_9BACT</name>
<evidence type="ECO:0000256" key="3">
    <source>
        <dbReference type="ARBA" id="ARBA00022729"/>
    </source>
</evidence>
<dbReference type="EMBL" id="QGGB01000005">
    <property type="protein sequence ID" value="PWN06915.1"/>
    <property type="molecule type" value="Genomic_DNA"/>
</dbReference>
<dbReference type="CDD" id="cd08977">
    <property type="entry name" value="SusD"/>
    <property type="match status" value="1"/>
</dbReference>
<proteinExistence type="inferred from homology"/>
<evidence type="ECO:0000259" key="7">
    <source>
        <dbReference type="Pfam" id="PF14322"/>
    </source>
</evidence>
<organism evidence="8 9">
    <name type="scientific">Rhodohalobacter mucosus</name>
    <dbReference type="NCBI Taxonomy" id="2079485"/>
    <lineage>
        <taxon>Bacteria</taxon>
        <taxon>Pseudomonadati</taxon>
        <taxon>Balneolota</taxon>
        <taxon>Balneolia</taxon>
        <taxon>Balneolales</taxon>
        <taxon>Balneolaceae</taxon>
        <taxon>Rhodohalobacter</taxon>
    </lineage>
</organism>
<sequence>MVNSMKRLKNILLVIPALLILVSCGEDFTILAPQSDRNVENFYRTDTDFVVAINGAYAGLASNDAYGRNYMLLNEMRSDNMDNGGGATGLAESLERITLFDELTTASELENTWAGGYAVIARTNTILSRLDEATLDDPALGDRIRGEALFIRSLVYYNLAVAFGNIPLQLEEVTSPSVTINQVSATEIYNQISDDLETAEGLLPASYSGSDIGRVTSGAAATLLGLVELTNGNSGAAEAALRRVVQSNQYELVPDFADIWGIGNENNIESIFEIQYKSGGAGVGSGFTEYYSPDNAISGGVGGGNAPQTPTDDLLAAYDAGDDRFIDGFGITSGGDDYLTKYDSNPTIAFDSDVNFIVFRYADVLLMLAEAVGESPEGWGLINEVRERSGLVDPAEGLGLPYNEVLLLERRREFAGENKRWPDLKRFGVAQQIMADFLSDEGVTESDVRLLYPIPQREIDASPGALTQNPL</sequence>
<dbReference type="PROSITE" id="PS51257">
    <property type="entry name" value="PROKAR_LIPOPROTEIN"/>
    <property type="match status" value="1"/>
</dbReference>
<evidence type="ECO:0000256" key="2">
    <source>
        <dbReference type="ARBA" id="ARBA00006275"/>
    </source>
</evidence>
<dbReference type="InterPro" id="IPR033985">
    <property type="entry name" value="SusD-like_N"/>
</dbReference>
<evidence type="ECO:0000313" key="9">
    <source>
        <dbReference type="Proteomes" id="UP000245533"/>
    </source>
</evidence>
<dbReference type="GO" id="GO:0009279">
    <property type="term" value="C:cell outer membrane"/>
    <property type="evidence" value="ECO:0007669"/>
    <property type="project" value="UniProtKB-SubCell"/>
</dbReference>
<dbReference type="Gene3D" id="1.25.40.390">
    <property type="match status" value="1"/>
</dbReference>
<evidence type="ECO:0000259" key="6">
    <source>
        <dbReference type="Pfam" id="PF07980"/>
    </source>
</evidence>
<keyword evidence="4" id="KW-0472">Membrane</keyword>
<dbReference type="Pfam" id="PF14322">
    <property type="entry name" value="SusD-like_3"/>
    <property type="match status" value="1"/>
</dbReference>
<dbReference type="InterPro" id="IPR012944">
    <property type="entry name" value="SusD_RagB_dom"/>
</dbReference>
<dbReference type="Pfam" id="PF07980">
    <property type="entry name" value="SusD_RagB"/>
    <property type="match status" value="1"/>
</dbReference>
<evidence type="ECO:0000256" key="5">
    <source>
        <dbReference type="ARBA" id="ARBA00023237"/>
    </source>
</evidence>
<evidence type="ECO:0000256" key="1">
    <source>
        <dbReference type="ARBA" id="ARBA00004442"/>
    </source>
</evidence>
<dbReference type="AlphaFoldDB" id="A0A316TUZ2"/>
<comment type="caution">
    <text evidence="8">The sequence shown here is derived from an EMBL/GenBank/DDBJ whole genome shotgun (WGS) entry which is preliminary data.</text>
</comment>
<keyword evidence="9" id="KW-1185">Reference proteome</keyword>
<dbReference type="InterPro" id="IPR011990">
    <property type="entry name" value="TPR-like_helical_dom_sf"/>
</dbReference>
<gene>
    <name evidence="8" type="ORF">DDZ15_06485</name>
</gene>
<dbReference type="Proteomes" id="UP000245533">
    <property type="component" value="Unassembled WGS sequence"/>
</dbReference>
<keyword evidence="5" id="KW-0998">Cell outer membrane</keyword>
<feature type="domain" description="RagB/SusD" evidence="6">
    <location>
        <begin position="352"/>
        <end position="470"/>
    </location>
</feature>
<comment type="similarity">
    <text evidence="2">Belongs to the SusD family.</text>
</comment>